<organism evidence="1 2">
    <name type="scientific">Crepidotus variabilis</name>
    <dbReference type="NCBI Taxonomy" id="179855"/>
    <lineage>
        <taxon>Eukaryota</taxon>
        <taxon>Fungi</taxon>
        <taxon>Dikarya</taxon>
        <taxon>Basidiomycota</taxon>
        <taxon>Agaricomycotina</taxon>
        <taxon>Agaricomycetes</taxon>
        <taxon>Agaricomycetidae</taxon>
        <taxon>Agaricales</taxon>
        <taxon>Agaricineae</taxon>
        <taxon>Crepidotaceae</taxon>
        <taxon>Crepidotus</taxon>
    </lineage>
</organism>
<dbReference type="Proteomes" id="UP000807306">
    <property type="component" value="Unassembled WGS sequence"/>
</dbReference>
<dbReference type="EMBL" id="MU157875">
    <property type="protein sequence ID" value="KAF9526121.1"/>
    <property type="molecule type" value="Genomic_DNA"/>
</dbReference>
<proteinExistence type="predicted"/>
<reference evidence="1" key="1">
    <citation type="submission" date="2020-11" db="EMBL/GenBank/DDBJ databases">
        <authorList>
            <consortium name="DOE Joint Genome Institute"/>
            <person name="Ahrendt S."/>
            <person name="Riley R."/>
            <person name="Andreopoulos W."/>
            <person name="Labutti K."/>
            <person name="Pangilinan J."/>
            <person name="Ruiz-Duenas F.J."/>
            <person name="Barrasa J.M."/>
            <person name="Sanchez-Garcia M."/>
            <person name="Camarero S."/>
            <person name="Miyauchi S."/>
            <person name="Serrano A."/>
            <person name="Linde D."/>
            <person name="Babiker R."/>
            <person name="Drula E."/>
            <person name="Ayuso-Fernandez I."/>
            <person name="Pacheco R."/>
            <person name="Padilla G."/>
            <person name="Ferreira P."/>
            <person name="Barriuso J."/>
            <person name="Kellner H."/>
            <person name="Castanera R."/>
            <person name="Alfaro M."/>
            <person name="Ramirez L."/>
            <person name="Pisabarro A.G."/>
            <person name="Kuo A."/>
            <person name="Tritt A."/>
            <person name="Lipzen A."/>
            <person name="He G."/>
            <person name="Yan M."/>
            <person name="Ng V."/>
            <person name="Cullen D."/>
            <person name="Martin F."/>
            <person name="Rosso M.-N."/>
            <person name="Henrissat B."/>
            <person name="Hibbett D."/>
            <person name="Martinez A.T."/>
            <person name="Grigoriev I.V."/>
        </authorList>
    </citation>
    <scope>NUCLEOTIDE SEQUENCE</scope>
    <source>
        <strain evidence="1">CBS 506.95</strain>
    </source>
</reference>
<name>A0A9P6EB45_9AGAR</name>
<gene>
    <name evidence="1" type="ORF">CPB83DRAFT_858375</name>
</gene>
<evidence type="ECO:0000313" key="2">
    <source>
        <dbReference type="Proteomes" id="UP000807306"/>
    </source>
</evidence>
<sequence length="259" mass="29317">MSGLPPDREHEVHALQELLESCRRSEFFTFTIGCSPLPHLHDSLVIDIPPSSIALVLQEFQAAITALNSGKCPVYEEVVKNANASLVVAKKLAFTPDSSKQLFEMIEGTINYACQRGAQLSHFGRVVCVLLEDYKKRHAEQYQVDDIVDLLALLAVVMEGETTSFPGNHLPGFHTQLEIAILFNSARFMEEWAQRKHNLSRYLYERGYTIRLHKALEEIFLEEIPRTAEQEPPSGGLSVPGIIRKVRSIRTLFRNSERQ</sequence>
<protein>
    <submittedName>
        <fullName evidence="1">Uncharacterized protein</fullName>
    </submittedName>
</protein>
<comment type="caution">
    <text evidence="1">The sequence shown here is derived from an EMBL/GenBank/DDBJ whole genome shotgun (WGS) entry which is preliminary data.</text>
</comment>
<evidence type="ECO:0000313" key="1">
    <source>
        <dbReference type="EMBL" id="KAF9526121.1"/>
    </source>
</evidence>
<keyword evidence="2" id="KW-1185">Reference proteome</keyword>
<accession>A0A9P6EB45</accession>
<dbReference type="AlphaFoldDB" id="A0A9P6EB45"/>